<evidence type="ECO:0000313" key="2">
    <source>
        <dbReference type="WBParaSite" id="RSKR_0000654100.1"/>
    </source>
</evidence>
<protein>
    <submittedName>
        <fullName evidence="2">Ac45-VOA1_TM domain-containing protein</fullName>
    </submittedName>
</protein>
<evidence type="ECO:0000313" key="1">
    <source>
        <dbReference type="Proteomes" id="UP000095286"/>
    </source>
</evidence>
<dbReference type="Proteomes" id="UP000095286">
    <property type="component" value="Unplaced"/>
</dbReference>
<accession>A0AC35U1L2</accession>
<sequence>MRFLYILSILFALNKGQQLNEETTAVEGTLPVVMPQYNSSMASVDSCLLYMEGVTLIYHNPEHPHSYPSVKIGLHEGHSYSGTYKCSNYSDLGGESTFSVAIVTSKDTQGSDASIYVPANTKIVFSFSIKRGSAFTWQVVNFEVAEAKLVYGENDIGVRRGEKVFDNMNINSFNDYSYACSQTSAAFFNSTNGTKMGISADGIQLQLYGSHLKNGQFYGFLNNVNDCMPSFSIGSWMVIIVTVLLIAILTFATAMLNSIQTMTRFENKAKPININVHE</sequence>
<organism evidence="1 2">
    <name type="scientific">Rhabditophanes sp. KR3021</name>
    <dbReference type="NCBI Taxonomy" id="114890"/>
    <lineage>
        <taxon>Eukaryota</taxon>
        <taxon>Metazoa</taxon>
        <taxon>Ecdysozoa</taxon>
        <taxon>Nematoda</taxon>
        <taxon>Chromadorea</taxon>
        <taxon>Rhabditida</taxon>
        <taxon>Tylenchina</taxon>
        <taxon>Panagrolaimomorpha</taxon>
        <taxon>Strongyloidoidea</taxon>
        <taxon>Alloionematidae</taxon>
        <taxon>Rhabditophanes</taxon>
    </lineage>
</organism>
<reference evidence="2" key="1">
    <citation type="submission" date="2016-11" db="UniProtKB">
        <authorList>
            <consortium name="WormBaseParasite"/>
        </authorList>
    </citation>
    <scope>IDENTIFICATION</scope>
    <source>
        <strain evidence="2">KR3021</strain>
    </source>
</reference>
<proteinExistence type="predicted"/>
<dbReference type="WBParaSite" id="RSKR_0000654100.1">
    <property type="protein sequence ID" value="RSKR_0000654100.1"/>
    <property type="gene ID" value="RSKR_0000654100"/>
</dbReference>
<name>A0AC35U1L2_9BILA</name>